<sequence>MYNCWLDEKQVSKEVLGQAENLSIEIDEKFSKHRCVQTAVEELNKFYHTKELENKNIKINFVYTNDNQLKAEGYMITQTSESITIKSPTGEGILYGVFGLMSRLRRGTLGRKEIIDNPVNPIRMINHWDNMDGSVERGYAGQSIFYKDYQIIEDLERIKDYARLLASVGINSLTINNVNVHYQETKLICEPYLSGIARLAEVFRNYGLKVYLSINFAAPMQLGGLETADPLDERVRKWWQNVGKEVWRTVPDLGGFLVKADSENRPGPFTYGRTHADGANMLAQAIAPFDGKVIWRCFVYNCHVDWRDRKTDRAKAAYDHFKKLDGQFDDNVVLQIKNGPMDFQIREPISPLFGALEATNQIMEFQITQEYTGQQKHICYLAPMWKECLEFDTYAKGQGTLVKDIVKGETFKNIHGGIAGVCNIGDSQCWTGSPMAAVNLYGFGRLCWNPDLSAEKIAKEWINLTFGMDETVEEAVLEILLTSRKAYEDYTVPLGIGWMVNVSHHYGPNIEGYEYSPWGTYHYADYKGIGVDRTVKNGTGYTAQYHEPNASMYENKETCPEELLLFFHHIGYDEKLKDGRTLLQYIYDVHFAGVEQVQKYVKLWRNLEGKVSNAYYEKVSNELEVQLKDAIEWQDIVNTYFYRKTGIGDEKGRKIYP</sequence>
<accession>D2KFN5</accession>
<dbReference type="InterPro" id="IPR011100">
    <property type="entry name" value="Glyco_hydro_67_cat"/>
</dbReference>
<feature type="non-terminal residue" evidence="13">
    <location>
        <position position="657"/>
    </location>
</feature>
<dbReference type="CAZy" id="GH67">
    <property type="family name" value="Glycoside Hydrolase Family 67"/>
</dbReference>
<dbReference type="AlphaFoldDB" id="D2KFN5"/>
<evidence type="ECO:0000256" key="1">
    <source>
        <dbReference type="ARBA" id="ARBA00008833"/>
    </source>
</evidence>
<dbReference type="Pfam" id="PF07477">
    <property type="entry name" value="Glyco_hydro_67C"/>
    <property type="match status" value="1"/>
</dbReference>
<evidence type="ECO:0000259" key="12">
    <source>
        <dbReference type="Pfam" id="PF07488"/>
    </source>
</evidence>
<evidence type="ECO:0000256" key="3">
    <source>
        <dbReference type="ARBA" id="ARBA00022801"/>
    </source>
</evidence>
<dbReference type="InterPro" id="IPR037054">
    <property type="entry name" value="A-glucoronidase_C_sf"/>
</dbReference>
<keyword evidence="6" id="KW-0624">Polysaccharide degradation</keyword>
<reference evidence="13" key="1">
    <citation type="journal article" date="2010" name="Appl. Environ. Microbiol.">
        <title>Cellulosilyticum ruminicola, a newly described rumen bacterium that possesses redundant fibrolytic-protein-encoding genes and degrades lignocellulose with multiple carbohydrate- borne fibrolytic enzymes.</title>
        <authorList>
            <person name="Cai S."/>
            <person name="Li J."/>
            <person name="Hu F.Z."/>
            <person name="Zhang K."/>
            <person name="Luo Y."/>
            <person name="Janto B."/>
            <person name="Boissy R."/>
            <person name="Ehrlich G."/>
            <person name="Dong X."/>
        </authorList>
    </citation>
    <scope>NUCLEOTIDE SEQUENCE</scope>
    <source>
        <strain evidence="13">CGMCC 1.5065</strain>
    </source>
</reference>
<dbReference type="InterPro" id="IPR011395">
    <property type="entry name" value="Glyco_hydro_67_aGlcAse"/>
</dbReference>
<dbReference type="EC" id="3.2.1.131" evidence="8"/>
<dbReference type="PANTHER" id="PTHR39207">
    <property type="entry name" value="ALPHA-GLUCURONIDASE A"/>
    <property type="match status" value="1"/>
</dbReference>
<dbReference type="Gene3D" id="3.30.379.10">
    <property type="entry name" value="Chitobiase/beta-hexosaminidase domain 2-like"/>
    <property type="match status" value="1"/>
</dbReference>
<dbReference type="SUPFAM" id="SSF51445">
    <property type="entry name" value="(Trans)glycosidases"/>
    <property type="match status" value="1"/>
</dbReference>
<dbReference type="EMBL" id="GU211313">
    <property type="protein sequence ID" value="ACZ98637.1"/>
    <property type="molecule type" value="Genomic_DNA"/>
</dbReference>
<name>D2KFN5_9FIRM</name>
<keyword evidence="4" id="KW-0119">Carbohydrate metabolism</keyword>
<evidence type="ECO:0000256" key="2">
    <source>
        <dbReference type="ARBA" id="ARBA00022651"/>
    </source>
</evidence>
<evidence type="ECO:0000256" key="10">
    <source>
        <dbReference type="PIRSR" id="PIRSR029900-1"/>
    </source>
</evidence>
<protein>
    <recommendedName>
        <fullName evidence="8">xylan alpha-1,2-glucuronosidase</fullName>
        <ecNumber evidence="8">3.2.1.131</ecNumber>
    </recommendedName>
    <alternativeName>
        <fullName evidence="9">Alpha-glucuronidase</fullName>
    </alternativeName>
</protein>
<feature type="active site" description="Proton acceptor" evidence="10">
    <location>
        <position position="342"/>
    </location>
</feature>
<evidence type="ECO:0000256" key="8">
    <source>
        <dbReference type="ARBA" id="ARBA00066400"/>
    </source>
</evidence>
<evidence type="ECO:0000313" key="13">
    <source>
        <dbReference type="EMBL" id="ACZ98637.1"/>
    </source>
</evidence>
<dbReference type="GO" id="GO:2000886">
    <property type="term" value="P:glucuronoxylan catabolic process"/>
    <property type="evidence" value="ECO:0007669"/>
    <property type="project" value="UniProtKB-ARBA"/>
</dbReference>
<comment type="catalytic activity">
    <reaction evidence="7">
        <text>Hydrolysis of (1-&gt;2)-alpha-D-(4-O-methyl)glucuronosyl links in the main chain of hardwood xylans.</text>
        <dbReference type="EC" id="3.2.1.131"/>
    </reaction>
</comment>
<dbReference type="PIRSF" id="PIRSF029900">
    <property type="entry name" value="Alpha-glucuronds"/>
    <property type="match status" value="1"/>
</dbReference>
<evidence type="ECO:0000256" key="4">
    <source>
        <dbReference type="ARBA" id="ARBA00023277"/>
    </source>
</evidence>
<dbReference type="FunFam" id="3.20.20.80:FF:000096">
    <property type="entry name" value="Xylan alpha-1,2-glucuronidase"/>
    <property type="match status" value="1"/>
</dbReference>
<evidence type="ECO:0000256" key="7">
    <source>
        <dbReference type="ARBA" id="ARBA00052795"/>
    </source>
</evidence>
<proteinExistence type="inferred from homology"/>
<dbReference type="InterPro" id="IPR011099">
    <property type="entry name" value="Glyco_hydro_67_C"/>
</dbReference>
<evidence type="ECO:0000256" key="6">
    <source>
        <dbReference type="ARBA" id="ARBA00023326"/>
    </source>
</evidence>
<keyword evidence="2" id="KW-0858">Xylan degradation</keyword>
<dbReference type="InterPro" id="IPR017853">
    <property type="entry name" value="GH"/>
</dbReference>
<keyword evidence="3" id="KW-0378">Hydrolase</keyword>
<dbReference type="Gene3D" id="3.20.20.80">
    <property type="entry name" value="Glycosidases"/>
    <property type="match status" value="1"/>
</dbReference>
<comment type="similarity">
    <text evidence="1">Belongs to the glycosyl hydrolase 67 family.</text>
</comment>
<dbReference type="Pfam" id="PF07488">
    <property type="entry name" value="Glyco_hydro_67M"/>
    <property type="match status" value="1"/>
</dbReference>
<dbReference type="PANTHER" id="PTHR39207:SF1">
    <property type="entry name" value="ALPHA-GLUCURONIDASE A"/>
    <property type="match status" value="1"/>
</dbReference>
<evidence type="ECO:0000256" key="9">
    <source>
        <dbReference type="ARBA" id="ARBA00078997"/>
    </source>
</evidence>
<feature type="active site" description="Proton acceptor" evidence="10">
    <location>
        <position position="370"/>
    </location>
</feature>
<dbReference type="GO" id="GO:0046559">
    <property type="term" value="F:alpha-glucuronidase activity"/>
    <property type="evidence" value="ECO:0007669"/>
    <property type="project" value="InterPro"/>
</dbReference>
<dbReference type="InterPro" id="IPR029018">
    <property type="entry name" value="Hex-like_dom2"/>
</dbReference>
<evidence type="ECO:0000259" key="11">
    <source>
        <dbReference type="Pfam" id="PF07477"/>
    </source>
</evidence>
<feature type="domain" description="Glycosyl hydrolase family 67 catalytic" evidence="12">
    <location>
        <begin position="112"/>
        <end position="430"/>
    </location>
</feature>
<feature type="active site" description="Proton donor" evidence="10">
    <location>
        <position position="263"/>
    </location>
</feature>
<feature type="domain" description="Glycosyl hydrolase family 67 C-terminal" evidence="11">
    <location>
        <begin position="431"/>
        <end position="653"/>
    </location>
</feature>
<organism evidence="13">
    <name type="scientific">Cellulosilyticum ruminicola</name>
    <dbReference type="NCBI Taxonomy" id="425254"/>
    <lineage>
        <taxon>Bacteria</taxon>
        <taxon>Bacillati</taxon>
        <taxon>Bacillota</taxon>
        <taxon>Clostridia</taxon>
        <taxon>Lachnospirales</taxon>
        <taxon>Cellulosilyticaceae</taxon>
        <taxon>Cellulosilyticum</taxon>
    </lineage>
</organism>
<dbReference type="Gene3D" id="3.90.1330.10">
    <property type="entry name" value="Alpha-glucuronidase, C-terminal domain"/>
    <property type="match status" value="1"/>
</dbReference>
<dbReference type="SUPFAM" id="SSF55545">
    <property type="entry name" value="beta-N-acetylhexosaminidase-like domain"/>
    <property type="match status" value="1"/>
</dbReference>
<dbReference type="GO" id="GO:0033939">
    <property type="term" value="F:xylan alpha-1,2-glucuronosidase activity"/>
    <property type="evidence" value="ECO:0007669"/>
    <property type="project" value="UniProtKB-EC"/>
</dbReference>
<evidence type="ECO:0000256" key="5">
    <source>
        <dbReference type="ARBA" id="ARBA00023295"/>
    </source>
</evidence>
<dbReference type="GO" id="GO:0005576">
    <property type="term" value="C:extracellular region"/>
    <property type="evidence" value="ECO:0007669"/>
    <property type="project" value="InterPro"/>
</dbReference>
<keyword evidence="5" id="KW-0326">Glycosidase</keyword>